<keyword evidence="2" id="KW-0645">Protease</keyword>
<protein>
    <submittedName>
        <fullName evidence="9">M3 family oligoendopeptidase</fullName>
    </submittedName>
</protein>
<dbReference type="Gene3D" id="1.10.1370.20">
    <property type="entry name" value="Oligoendopeptidase f, C-terminal domain"/>
    <property type="match status" value="1"/>
</dbReference>
<dbReference type="InterPro" id="IPR013647">
    <property type="entry name" value="OligopepF_N_dom"/>
</dbReference>
<gene>
    <name evidence="9" type="ORF">FJY86_02720</name>
</gene>
<proteinExistence type="predicted"/>
<dbReference type="Proteomes" id="UP000774699">
    <property type="component" value="Unassembled WGS sequence"/>
</dbReference>
<dbReference type="PANTHER" id="PTHR11804:SF5">
    <property type="entry name" value="OLIGOENDOPEPTIDASE F"/>
    <property type="match status" value="1"/>
</dbReference>
<dbReference type="Pfam" id="PF08439">
    <property type="entry name" value="Peptidase_M3_N"/>
    <property type="match status" value="1"/>
</dbReference>
<evidence type="ECO:0000256" key="5">
    <source>
        <dbReference type="ARBA" id="ARBA00022833"/>
    </source>
</evidence>
<evidence type="ECO:0000256" key="3">
    <source>
        <dbReference type="ARBA" id="ARBA00022723"/>
    </source>
</evidence>
<dbReference type="InterPro" id="IPR045090">
    <property type="entry name" value="Pept_M3A_M3B"/>
</dbReference>
<evidence type="ECO:0000256" key="4">
    <source>
        <dbReference type="ARBA" id="ARBA00022801"/>
    </source>
</evidence>
<dbReference type="InterPro" id="IPR001567">
    <property type="entry name" value="Pept_M3A_M3B_dom"/>
</dbReference>
<keyword evidence="5" id="KW-0862">Zinc</keyword>
<comment type="caution">
    <text evidence="9">The sequence shown here is derived from an EMBL/GenBank/DDBJ whole genome shotgun (WGS) entry which is preliminary data.</text>
</comment>
<reference evidence="9" key="1">
    <citation type="submission" date="2019-03" db="EMBL/GenBank/DDBJ databases">
        <title>Lake Tanganyika Metagenome-Assembled Genomes (MAGs).</title>
        <authorList>
            <person name="Tran P."/>
        </authorList>
    </citation>
    <scope>NUCLEOTIDE SEQUENCE</scope>
    <source>
        <strain evidence="9">M_DeepCast_50m_m2_156</strain>
    </source>
</reference>
<dbReference type="SUPFAM" id="SSF55486">
    <property type="entry name" value="Metalloproteases ('zincins'), catalytic domain"/>
    <property type="match status" value="1"/>
</dbReference>
<evidence type="ECO:0000313" key="9">
    <source>
        <dbReference type="EMBL" id="MBM3282229.1"/>
    </source>
</evidence>
<dbReference type="GO" id="GO:0004222">
    <property type="term" value="F:metalloendopeptidase activity"/>
    <property type="evidence" value="ECO:0007669"/>
    <property type="project" value="InterPro"/>
</dbReference>
<keyword evidence="4" id="KW-0378">Hydrolase</keyword>
<dbReference type="EMBL" id="VGJJ01000017">
    <property type="protein sequence ID" value="MBM3282229.1"/>
    <property type="molecule type" value="Genomic_DNA"/>
</dbReference>
<keyword evidence="3" id="KW-0479">Metal-binding</keyword>
<sequence length="586" mass="69337">MAHEKIPVWNLKQLYTNENELKKDWEHVQKQTQTFVNYRKKLEKRPTRELVGEIMEQNEEMARTTHRMGTYSMLQFAQNAQDEEAKALQNRLTQFFTEMGNQTLYFGVWWKNLDEKTAQKLLPKNNEHAFALNEMRKYRKHLLSEKEEQIINLKDANGNEALIKLYEIATSSYTFPWKKGRETIHLSEEQLRPHIRSTNPKHRIHAYNLLWKKFGEHSGELGEIYVNMVHDFWNEHVKLRKYPTPISVRNKANDLDDELVEKFLHVCREHTELFEDYLHWKTNTLNVDFSRYHIYAPLPHKEKKYTFDEGYQLVMSAYENFSPRFKEEASRVRKAQRLDAQLRKGKRGGAFCAEATPGDTSFVHMNWNGKLHDVYTLAHELGHATHNHLSGHHSIFLQSAGLPLAETASTFGEMLLAQKILENNPSINTQRAMLAHQLDDAYASIQRQAYFCMYEMDAFELIHEGKSIPELHEAYYRNLREQFGKHMEIPVEASYEWLMIPHLFETPFYVYAYAFGQLLVLSLWEMYQKEGNDFVKRYEKFLSYGGSKHPEKMLHEIGFDPRNKQSWKKGFNVLENKLKTIQKMGK</sequence>
<dbReference type="AlphaFoldDB" id="A0A8T4C6V4"/>
<keyword evidence="6" id="KW-0482">Metalloprotease</keyword>
<evidence type="ECO:0000256" key="6">
    <source>
        <dbReference type="ARBA" id="ARBA00023049"/>
    </source>
</evidence>
<evidence type="ECO:0000256" key="1">
    <source>
        <dbReference type="ARBA" id="ARBA00001947"/>
    </source>
</evidence>
<evidence type="ECO:0000313" key="10">
    <source>
        <dbReference type="Proteomes" id="UP000774699"/>
    </source>
</evidence>
<dbReference type="GO" id="GO:0006518">
    <property type="term" value="P:peptide metabolic process"/>
    <property type="evidence" value="ECO:0007669"/>
    <property type="project" value="TreeGrafter"/>
</dbReference>
<dbReference type="Pfam" id="PF01432">
    <property type="entry name" value="Peptidase_M3"/>
    <property type="match status" value="1"/>
</dbReference>
<evidence type="ECO:0000256" key="2">
    <source>
        <dbReference type="ARBA" id="ARBA00022670"/>
    </source>
</evidence>
<feature type="domain" description="Oligopeptidase F N-terminal" evidence="8">
    <location>
        <begin position="110"/>
        <end position="175"/>
    </location>
</feature>
<dbReference type="CDD" id="cd09610">
    <property type="entry name" value="M3B_PepF"/>
    <property type="match status" value="1"/>
</dbReference>
<accession>A0A8T4C6V4</accession>
<organism evidence="9 10">
    <name type="scientific">Candidatus Iainarchaeum sp</name>
    <dbReference type="NCBI Taxonomy" id="3101447"/>
    <lineage>
        <taxon>Archaea</taxon>
        <taxon>Candidatus Iainarchaeota</taxon>
        <taxon>Candidatus Iainarchaeia</taxon>
        <taxon>Candidatus Iainarchaeales</taxon>
        <taxon>Candidatus Iainarchaeaceae</taxon>
        <taxon>Candidatus Iainarchaeum</taxon>
    </lineage>
</organism>
<dbReference type="PANTHER" id="PTHR11804">
    <property type="entry name" value="PROTEASE M3 THIMET OLIGOPEPTIDASE-RELATED"/>
    <property type="match status" value="1"/>
</dbReference>
<dbReference type="GO" id="GO:0046872">
    <property type="term" value="F:metal ion binding"/>
    <property type="evidence" value="ECO:0007669"/>
    <property type="project" value="UniProtKB-KW"/>
</dbReference>
<comment type="cofactor">
    <cofactor evidence="1">
        <name>Zn(2+)</name>
        <dbReference type="ChEBI" id="CHEBI:29105"/>
    </cofactor>
</comment>
<evidence type="ECO:0000259" key="7">
    <source>
        <dbReference type="Pfam" id="PF01432"/>
    </source>
</evidence>
<feature type="domain" description="Peptidase M3A/M3B catalytic" evidence="7">
    <location>
        <begin position="197"/>
        <end position="572"/>
    </location>
</feature>
<evidence type="ECO:0000259" key="8">
    <source>
        <dbReference type="Pfam" id="PF08439"/>
    </source>
</evidence>
<dbReference type="GO" id="GO:0006508">
    <property type="term" value="P:proteolysis"/>
    <property type="evidence" value="ECO:0007669"/>
    <property type="project" value="UniProtKB-KW"/>
</dbReference>
<name>A0A8T4C6V4_9ARCH</name>
<dbReference type="Gene3D" id="1.20.140.70">
    <property type="entry name" value="Oligopeptidase f, N-terminal domain"/>
    <property type="match status" value="1"/>
</dbReference>
<dbReference type="InterPro" id="IPR042088">
    <property type="entry name" value="OligoPept_F_C"/>
</dbReference>